<keyword evidence="2" id="KW-0812">Transmembrane</keyword>
<evidence type="ECO:0000313" key="3">
    <source>
        <dbReference type="EMBL" id="CAG5139390.1"/>
    </source>
</evidence>
<dbReference type="AlphaFoldDB" id="A0A8J2MW34"/>
<keyword evidence="2" id="KW-0472">Membrane</keyword>
<evidence type="ECO:0000313" key="4">
    <source>
        <dbReference type="Proteomes" id="UP000676310"/>
    </source>
</evidence>
<feature type="transmembrane region" description="Helical" evidence="2">
    <location>
        <begin position="132"/>
        <end position="152"/>
    </location>
</feature>
<evidence type="ECO:0000256" key="1">
    <source>
        <dbReference type="SAM" id="MobiDB-lite"/>
    </source>
</evidence>
<feature type="transmembrane region" description="Helical" evidence="2">
    <location>
        <begin position="355"/>
        <end position="377"/>
    </location>
</feature>
<proteinExistence type="predicted"/>
<feature type="transmembrane region" description="Helical" evidence="2">
    <location>
        <begin position="65"/>
        <end position="91"/>
    </location>
</feature>
<gene>
    <name evidence="3" type="ORF">ALTATR162_LOCUS478</name>
</gene>
<keyword evidence="4" id="KW-1185">Reference proteome</keyword>
<feature type="region of interest" description="Disordered" evidence="1">
    <location>
        <begin position="384"/>
        <end position="429"/>
    </location>
</feature>
<dbReference type="OrthoDB" id="5427664at2759"/>
<dbReference type="GeneID" id="67016484"/>
<dbReference type="InterPro" id="IPR053018">
    <property type="entry name" value="Elsinochrome_Biosynth-Asso"/>
</dbReference>
<accession>A0A8J2MW34</accession>
<keyword evidence="2" id="KW-1133">Transmembrane helix</keyword>
<protein>
    <submittedName>
        <fullName evidence="3">Uncharacterized protein</fullName>
    </submittedName>
</protein>
<feature type="transmembrane region" description="Helical" evidence="2">
    <location>
        <begin position="274"/>
        <end position="295"/>
    </location>
</feature>
<feature type="transmembrane region" description="Helical" evidence="2">
    <location>
        <begin position="316"/>
        <end position="335"/>
    </location>
</feature>
<dbReference type="EMBL" id="CAJRGZ010000015">
    <property type="protein sequence ID" value="CAG5139390.1"/>
    <property type="molecule type" value="Genomic_DNA"/>
</dbReference>
<dbReference type="PANTHER" id="PTHR37577">
    <property type="entry name" value="INTEGRAL MEMBRANE PROTEIN"/>
    <property type="match status" value="1"/>
</dbReference>
<reference evidence="3" key="1">
    <citation type="submission" date="2021-05" db="EMBL/GenBank/DDBJ databases">
        <authorList>
            <person name="Stam R."/>
        </authorList>
    </citation>
    <scope>NUCLEOTIDE SEQUENCE</scope>
    <source>
        <strain evidence="3">CS162</strain>
    </source>
</reference>
<dbReference type="PANTHER" id="PTHR37577:SF1">
    <property type="entry name" value="INTEGRAL MEMBRANE PROTEIN"/>
    <property type="match status" value="1"/>
</dbReference>
<dbReference type="RefSeq" id="XP_043164007.1">
    <property type="nucleotide sequence ID" value="XM_043308072.1"/>
</dbReference>
<organism evidence="3 4">
    <name type="scientific">Alternaria atra</name>
    <dbReference type="NCBI Taxonomy" id="119953"/>
    <lineage>
        <taxon>Eukaryota</taxon>
        <taxon>Fungi</taxon>
        <taxon>Dikarya</taxon>
        <taxon>Ascomycota</taxon>
        <taxon>Pezizomycotina</taxon>
        <taxon>Dothideomycetes</taxon>
        <taxon>Pleosporomycetidae</taxon>
        <taxon>Pleosporales</taxon>
        <taxon>Pleosporineae</taxon>
        <taxon>Pleosporaceae</taxon>
        <taxon>Alternaria</taxon>
        <taxon>Alternaria sect. Ulocladioides</taxon>
    </lineage>
</organism>
<feature type="transmembrane region" description="Helical" evidence="2">
    <location>
        <begin position="164"/>
        <end position="184"/>
    </location>
</feature>
<name>A0A8J2MW34_9PLEO</name>
<dbReference type="Proteomes" id="UP000676310">
    <property type="component" value="Unassembled WGS sequence"/>
</dbReference>
<sequence>MGNTFGFLRSESGSALQFTVVEACKAEDVDLAQTCNLTFSADHELVSVGNVTKGTMLPQPGIAGIGIWIAMVLFFFVVVISLIFVIVELWFRTNVSQYSIFACFRDKPKTDPKDPNADPDWKDKVRAAGRTFVLGVADTQTIFVGAFLLGFAGRNKCKLTSYHFTVAVSQMMIALSVITLSVALVRTYWRSPFAAAFRLSLSVGAFVGVGLTIFREANYAPVGPLEDLKKDSAILLPVACLLEMNLRSAAEEQARENQAELGFGDATSWPPERYMYIVLVVAFLAAHISVPFRFAESRKRIPEVVTKRRAVFTCMYWILVLLTPMVTSTFCWSRVYTMREWVAKSGWMEDPNTEMIVWDSGQLIAMGILITVVMNVLTEAKERKKKDVKKESQDEANEPLVSRNPSPNHTYAQGYGYEPNRSFNTSRVR</sequence>
<feature type="transmembrane region" description="Helical" evidence="2">
    <location>
        <begin position="196"/>
        <end position="214"/>
    </location>
</feature>
<evidence type="ECO:0000256" key="2">
    <source>
        <dbReference type="SAM" id="Phobius"/>
    </source>
</evidence>
<comment type="caution">
    <text evidence="3">The sequence shown here is derived from an EMBL/GenBank/DDBJ whole genome shotgun (WGS) entry which is preliminary data.</text>
</comment>